<protein>
    <recommendedName>
        <fullName evidence="6">DUF4194 domain-containing protein</fullName>
    </recommendedName>
</protein>
<sequence length="298" mass="32031">MTPASPLDESPGSDETRASSAFEASDPPGAGTDVGDLDARADAGLRAPDELPLAGRKALVTLLTHRFVSRAKQGEAWAGLLAYEPEIRARLDEMFLVLTVDHEYEVAFKRQSGRDDVPVLLRREKPLSRDASLLMVFLRREHAYSDARDEAVVVSRDQVAEFLSRYHDDAGQDEIRSMRRVDAAIAAMVHRDLLEPEPDDPSLFVVAPAIVPLITVEQLAHVERVFLEAAGAEAPADEPDASIDGAAEPDALDDDAGDEPGHADDGADSDSGDPDDTAEPDPTAVALDLPLDPEADQA</sequence>
<dbReference type="InterPro" id="IPR025449">
    <property type="entry name" value="JetB"/>
</dbReference>
<organism evidence="3 5">
    <name type="scientific">Frigoribacterium faeni</name>
    <dbReference type="NCBI Taxonomy" id="145483"/>
    <lineage>
        <taxon>Bacteria</taxon>
        <taxon>Bacillati</taxon>
        <taxon>Actinomycetota</taxon>
        <taxon>Actinomycetes</taxon>
        <taxon>Micrococcales</taxon>
        <taxon>Microbacteriaceae</taxon>
        <taxon>Frigoribacterium</taxon>
    </lineage>
</organism>
<evidence type="ECO:0000313" key="2">
    <source>
        <dbReference type="EMBL" id="GEK83414.1"/>
    </source>
</evidence>
<name>A0A7W3JHR3_9MICO</name>
<gene>
    <name evidence="3" type="ORF">FB463_001359</name>
    <name evidence="2" type="ORF">FFA01_17230</name>
</gene>
<feature type="region of interest" description="Disordered" evidence="1">
    <location>
        <begin position="233"/>
        <end position="298"/>
    </location>
</feature>
<feature type="region of interest" description="Disordered" evidence="1">
    <location>
        <begin position="1"/>
        <end position="37"/>
    </location>
</feature>
<evidence type="ECO:0000313" key="4">
    <source>
        <dbReference type="Proteomes" id="UP000321154"/>
    </source>
</evidence>
<evidence type="ECO:0000313" key="3">
    <source>
        <dbReference type="EMBL" id="MBA8813110.1"/>
    </source>
</evidence>
<keyword evidence="4" id="KW-1185">Reference proteome</keyword>
<reference evidence="3 5" key="2">
    <citation type="submission" date="2020-07" db="EMBL/GenBank/DDBJ databases">
        <title>Sequencing the genomes of 1000 actinobacteria strains.</title>
        <authorList>
            <person name="Klenk H.-P."/>
        </authorList>
    </citation>
    <scope>NUCLEOTIDE SEQUENCE [LARGE SCALE GENOMIC DNA]</scope>
    <source>
        <strain evidence="3 5">DSM 10309</strain>
    </source>
</reference>
<dbReference type="Proteomes" id="UP000522688">
    <property type="component" value="Unassembled WGS sequence"/>
</dbReference>
<reference evidence="2 4" key="1">
    <citation type="submission" date="2019-07" db="EMBL/GenBank/DDBJ databases">
        <title>Whole genome shotgun sequence of Frigoribacterium faeni NBRC 103066.</title>
        <authorList>
            <person name="Hosoyama A."/>
            <person name="Uohara A."/>
            <person name="Ohji S."/>
            <person name="Ichikawa N."/>
        </authorList>
    </citation>
    <scope>NUCLEOTIDE SEQUENCE [LARGE SCALE GENOMIC DNA]</scope>
    <source>
        <strain evidence="2 4">NBRC 103066</strain>
    </source>
</reference>
<evidence type="ECO:0000313" key="5">
    <source>
        <dbReference type="Proteomes" id="UP000522688"/>
    </source>
</evidence>
<dbReference type="EMBL" id="BJUV01000015">
    <property type="protein sequence ID" value="GEK83414.1"/>
    <property type="molecule type" value="Genomic_DNA"/>
</dbReference>
<accession>A0A7W3JHR3</accession>
<dbReference type="AlphaFoldDB" id="A0A7W3JHR3"/>
<dbReference type="EMBL" id="JACGWW010000002">
    <property type="protein sequence ID" value="MBA8813110.1"/>
    <property type="molecule type" value="Genomic_DNA"/>
</dbReference>
<proteinExistence type="predicted"/>
<dbReference type="Proteomes" id="UP000321154">
    <property type="component" value="Unassembled WGS sequence"/>
</dbReference>
<feature type="compositionally biased region" description="Acidic residues" evidence="1">
    <location>
        <begin position="266"/>
        <end position="279"/>
    </location>
</feature>
<dbReference type="Pfam" id="PF13835">
    <property type="entry name" value="DUF4194"/>
    <property type="match status" value="1"/>
</dbReference>
<dbReference type="RefSeq" id="WP_146855061.1">
    <property type="nucleotide sequence ID" value="NZ_BAAAHR010000002.1"/>
</dbReference>
<evidence type="ECO:0000256" key="1">
    <source>
        <dbReference type="SAM" id="MobiDB-lite"/>
    </source>
</evidence>
<evidence type="ECO:0008006" key="6">
    <source>
        <dbReference type="Google" id="ProtNLM"/>
    </source>
</evidence>
<dbReference type="OrthoDB" id="3725402at2"/>
<comment type="caution">
    <text evidence="3">The sequence shown here is derived from an EMBL/GenBank/DDBJ whole genome shotgun (WGS) entry which is preliminary data.</text>
</comment>